<evidence type="ECO:0000313" key="3">
    <source>
        <dbReference type="Proteomes" id="UP001139411"/>
    </source>
</evidence>
<protein>
    <submittedName>
        <fullName evidence="2">Uncharacterized protein</fullName>
    </submittedName>
</protein>
<organism evidence="2 3">
    <name type="scientific">Dyadobacter chenhuakuii</name>
    <dbReference type="NCBI Taxonomy" id="2909339"/>
    <lineage>
        <taxon>Bacteria</taxon>
        <taxon>Pseudomonadati</taxon>
        <taxon>Bacteroidota</taxon>
        <taxon>Cytophagia</taxon>
        <taxon>Cytophagales</taxon>
        <taxon>Spirosomataceae</taxon>
        <taxon>Dyadobacter</taxon>
    </lineage>
</organism>
<reference evidence="2" key="1">
    <citation type="submission" date="2022-01" db="EMBL/GenBank/DDBJ databases">
        <title>Novel species in genus Dyadobacter.</title>
        <authorList>
            <person name="Ma C."/>
        </authorList>
    </citation>
    <scope>NUCLEOTIDE SEQUENCE</scope>
    <source>
        <strain evidence="2">CY357</strain>
    </source>
</reference>
<dbReference type="RefSeq" id="WP_235176509.1">
    <property type="nucleotide sequence ID" value="NZ_JAKFFV010000002.1"/>
</dbReference>
<feature type="transmembrane region" description="Helical" evidence="1">
    <location>
        <begin position="144"/>
        <end position="169"/>
    </location>
</feature>
<dbReference type="Proteomes" id="UP001139411">
    <property type="component" value="Unassembled WGS sequence"/>
</dbReference>
<dbReference type="AlphaFoldDB" id="A0A9X1TS44"/>
<evidence type="ECO:0000313" key="2">
    <source>
        <dbReference type="EMBL" id="MCF2496913.1"/>
    </source>
</evidence>
<keyword evidence="1" id="KW-1133">Transmembrane helix</keyword>
<proteinExistence type="predicted"/>
<name>A0A9X1TS44_9BACT</name>
<evidence type="ECO:0000256" key="1">
    <source>
        <dbReference type="SAM" id="Phobius"/>
    </source>
</evidence>
<feature type="transmembrane region" description="Helical" evidence="1">
    <location>
        <begin position="6"/>
        <end position="23"/>
    </location>
</feature>
<dbReference type="EMBL" id="JAKFFV010000002">
    <property type="protein sequence ID" value="MCF2496913.1"/>
    <property type="molecule type" value="Genomic_DNA"/>
</dbReference>
<sequence>MLFKILFPALLLTGIYFLIKSIGRIMQVCGVHKIEFPAENFTKKIQIDMAGTYKISYKRQSLAGIIPTDLAFELTRESDKKKIDIRRSVYPLGSYKDLSGNRIVQIATFSVENPGMLTLSSTKSINFKKGDKLLIGAITGSKGFLAIFAIIVSAIATIAGLVLSILAWMNKFG</sequence>
<gene>
    <name evidence="2" type="ORF">L0661_01245</name>
</gene>
<keyword evidence="1" id="KW-0472">Membrane</keyword>
<keyword evidence="1" id="KW-0812">Transmembrane</keyword>
<accession>A0A9X1TS44</accession>
<comment type="caution">
    <text evidence="2">The sequence shown here is derived from an EMBL/GenBank/DDBJ whole genome shotgun (WGS) entry which is preliminary data.</text>
</comment>